<evidence type="ECO:0000259" key="13">
    <source>
        <dbReference type="SMART" id="SM00963"/>
    </source>
</evidence>
<evidence type="ECO:0000259" key="11">
    <source>
        <dbReference type="SMART" id="SM00382"/>
    </source>
</evidence>
<dbReference type="SUPFAM" id="SSF47364">
    <property type="entry name" value="Domain of the SRP/SRP receptor G-proteins"/>
    <property type="match status" value="1"/>
</dbReference>
<dbReference type="GO" id="GO:0006614">
    <property type="term" value="P:SRP-dependent cotranslational protein targeting to membrane"/>
    <property type="evidence" value="ECO:0007669"/>
    <property type="project" value="InterPro"/>
</dbReference>
<gene>
    <name evidence="14" type="primary">ftsY</name>
    <name evidence="14" type="ORF">DI628_04305</name>
</gene>
<sequence length="313" mass="32335">MSWFSRITAGLTKSAANVTEGIKQAIGLAAKLDDATLEALEEALIAADTSLPVAQAILKDLQKAKLPDPLTQEALKQVLADLIAARLQPLGKPLDFTASPTVILVAGVNGAGKTTTIGKLAAQWAAEGKDVVVAAADTFRAAAVEQLRVWTDRADASTRKGKVGIVPPAKEGADSASVAYAALEKAKAEKADIVLIDTAGRLANRQDLLAELPKLNRVIQKLDASAPHHTLLVLDATLGQSTLPQVAEFHKQIPLTGLIVTKLDGTAKAGFLLALAAQPNPLPVVAIGVGESLDDLGPFDPQAFAAALVGNAG</sequence>
<dbReference type="Pfam" id="PF00448">
    <property type="entry name" value="SRP54"/>
    <property type="match status" value="1"/>
</dbReference>
<dbReference type="SMART" id="SM00962">
    <property type="entry name" value="SRP54"/>
    <property type="match status" value="1"/>
</dbReference>
<evidence type="ECO:0000259" key="12">
    <source>
        <dbReference type="SMART" id="SM00962"/>
    </source>
</evidence>
<feature type="domain" description="AAA+ ATPase" evidence="11">
    <location>
        <begin position="99"/>
        <end position="291"/>
    </location>
</feature>
<dbReference type="InterPro" id="IPR003593">
    <property type="entry name" value="AAA+_ATPase"/>
</dbReference>
<dbReference type="PANTHER" id="PTHR43134:SF1">
    <property type="entry name" value="SIGNAL RECOGNITION PARTICLE RECEPTOR SUBUNIT ALPHA"/>
    <property type="match status" value="1"/>
</dbReference>
<keyword evidence="5" id="KW-0547">Nucleotide-binding</keyword>
<keyword evidence="7" id="KW-0342">GTP-binding</keyword>
<evidence type="ECO:0000256" key="6">
    <source>
        <dbReference type="ARBA" id="ARBA00022801"/>
    </source>
</evidence>
<comment type="caution">
    <text evidence="14">The sequence shown here is derived from an EMBL/GenBank/DDBJ whole genome shotgun (WGS) entry which is preliminary data.</text>
</comment>
<dbReference type="GO" id="GO:0005737">
    <property type="term" value="C:cytoplasm"/>
    <property type="evidence" value="ECO:0007669"/>
    <property type="project" value="UniProtKB-ARBA"/>
</dbReference>
<dbReference type="SUPFAM" id="SSF52540">
    <property type="entry name" value="P-loop containing nucleoside triphosphate hydrolases"/>
    <property type="match status" value="1"/>
</dbReference>
<dbReference type="InterPro" id="IPR004390">
    <property type="entry name" value="SR_rcpt_FtsY"/>
</dbReference>
<keyword evidence="9" id="KW-0675">Receptor</keyword>
<dbReference type="GO" id="GO:0003924">
    <property type="term" value="F:GTPase activity"/>
    <property type="evidence" value="ECO:0007669"/>
    <property type="project" value="TreeGrafter"/>
</dbReference>
<evidence type="ECO:0000256" key="4">
    <source>
        <dbReference type="ARBA" id="ARBA00022490"/>
    </source>
</evidence>
<comment type="subcellular location">
    <subcellularLocation>
        <location evidence="1">Cell inner membrane</location>
        <topology evidence="1">Peripheral membrane protein</topology>
        <orientation evidence="1">Cytoplasmic side</orientation>
    </subcellularLocation>
</comment>
<dbReference type="SMART" id="SM00963">
    <property type="entry name" value="SRP54_N"/>
    <property type="match status" value="1"/>
</dbReference>
<evidence type="ECO:0000313" key="15">
    <source>
        <dbReference type="Proteomes" id="UP000320948"/>
    </source>
</evidence>
<evidence type="ECO:0000256" key="9">
    <source>
        <dbReference type="ARBA" id="ARBA00023170"/>
    </source>
</evidence>
<evidence type="ECO:0000256" key="3">
    <source>
        <dbReference type="ARBA" id="ARBA00022475"/>
    </source>
</evidence>
<protein>
    <submittedName>
        <fullName evidence="14">Signal recognition particle-docking protein FtsY</fullName>
    </submittedName>
</protein>
<dbReference type="EMBL" id="VAFM01000001">
    <property type="protein sequence ID" value="TKW61848.1"/>
    <property type="molecule type" value="Genomic_DNA"/>
</dbReference>
<comment type="similarity">
    <text evidence="2">Belongs to the GTP-binding SRP family.</text>
</comment>
<dbReference type="InterPro" id="IPR013822">
    <property type="entry name" value="Signal_recog_particl_SRP54_hlx"/>
</dbReference>
<reference evidence="14 15" key="1">
    <citation type="journal article" date="2017" name="Nat. Commun.">
        <title>In situ click chemistry generation of cyclooxygenase-2 inhibitors.</title>
        <authorList>
            <person name="Bhardwaj A."/>
            <person name="Kaur J."/>
            <person name="Wuest M."/>
            <person name="Wuest F."/>
        </authorList>
    </citation>
    <scope>NUCLEOTIDE SEQUENCE [LARGE SCALE GENOMIC DNA]</scope>
    <source>
        <strain evidence="14">S2_018_000_R2_106</strain>
    </source>
</reference>
<feature type="domain" description="Signal recognition particle SRP54 helical bundle" evidence="13">
    <location>
        <begin position="7"/>
        <end position="87"/>
    </location>
</feature>
<dbReference type="Gene3D" id="3.40.50.300">
    <property type="entry name" value="P-loop containing nucleotide triphosphate hydrolases"/>
    <property type="match status" value="1"/>
</dbReference>
<keyword evidence="6" id="KW-0378">Hydrolase</keyword>
<evidence type="ECO:0000256" key="10">
    <source>
        <dbReference type="ARBA" id="ARBA00048027"/>
    </source>
</evidence>
<comment type="catalytic activity">
    <reaction evidence="10">
        <text>GTP + H2O = GDP + phosphate + H(+)</text>
        <dbReference type="Rhea" id="RHEA:19669"/>
        <dbReference type="ChEBI" id="CHEBI:15377"/>
        <dbReference type="ChEBI" id="CHEBI:15378"/>
        <dbReference type="ChEBI" id="CHEBI:37565"/>
        <dbReference type="ChEBI" id="CHEBI:43474"/>
        <dbReference type="ChEBI" id="CHEBI:58189"/>
        <dbReference type="EC" id="3.6.5.4"/>
    </reaction>
</comment>
<feature type="domain" description="SRP54-type proteins GTP-binding" evidence="12">
    <location>
        <begin position="100"/>
        <end position="310"/>
    </location>
</feature>
<dbReference type="Proteomes" id="UP000320948">
    <property type="component" value="Unassembled WGS sequence"/>
</dbReference>
<evidence type="ECO:0000256" key="2">
    <source>
        <dbReference type="ARBA" id="ARBA00008531"/>
    </source>
</evidence>
<proteinExistence type="inferred from homology"/>
<dbReference type="Pfam" id="PF02881">
    <property type="entry name" value="SRP54_N"/>
    <property type="match status" value="1"/>
</dbReference>
<accession>A0A6N4RFD0</accession>
<name>A0A6N4RFD0_BLAVI</name>
<dbReference type="GO" id="GO:0005047">
    <property type="term" value="F:signal recognition particle binding"/>
    <property type="evidence" value="ECO:0007669"/>
    <property type="project" value="TreeGrafter"/>
</dbReference>
<dbReference type="SMART" id="SM00382">
    <property type="entry name" value="AAA"/>
    <property type="match status" value="1"/>
</dbReference>
<dbReference type="InterPro" id="IPR042101">
    <property type="entry name" value="SRP54_N_sf"/>
</dbReference>
<evidence type="ECO:0000313" key="14">
    <source>
        <dbReference type="EMBL" id="TKW61848.1"/>
    </source>
</evidence>
<dbReference type="NCBIfam" id="TIGR00064">
    <property type="entry name" value="ftsY"/>
    <property type="match status" value="1"/>
</dbReference>
<evidence type="ECO:0000256" key="1">
    <source>
        <dbReference type="ARBA" id="ARBA00004515"/>
    </source>
</evidence>
<dbReference type="Gene3D" id="1.20.120.140">
    <property type="entry name" value="Signal recognition particle SRP54, nucleotide-binding domain"/>
    <property type="match status" value="1"/>
</dbReference>
<dbReference type="GO" id="GO:0005525">
    <property type="term" value="F:GTP binding"/>
    <property type="evidence" value="ECO:0007669"/>
    <property type="project" value="UniProtKB-KW"/>
</dbReference>
<evidence type="ECO:0000256" key="7">
    <source>
        <dbReference type="ARBA" id="ARBA00023134"/>
    </source>
</evidence>
<dbReference type="InterPro" id="IPR027417">
    <property type="entry name" value="P-loop_NTPase"/>
</dbReference>
<organism evidence="14 15">
    <name type="scientific">Blastochloris viridis</name>
    <name type="common">Rhodopseudomonas viridis</name>
    <dbReference type="NCBI Taxonomy" id="1079"/>
    <lineage>
        <taxon>Bacteria</taxon>
        <taxon>Pseudomonadati</taxon>
        <taxon>Pseudomonadota</taxon>
        <taxon>Alphaproteobacteria</taxon>
        <taxon>Hyphomicrobiales</taxon>
        <taxon>Blastochloridaceae</taxon>
        <taxon>Blastochloris</taxon>
    </lineage>
</organism>
<evidence type="ECO:0000256" key="5">
    <source>
        <dbReference type="ARBA" id="ARBA00022741"/>
    </source>
</evidence>
<keyword evidence="3" id="KW-1003">Cell membrane</keyword>
<keyword evidence="4" id="KW-0963">Cytoplasm</keyword>
<dbReference type="AlphaFoldDB" id="A0A6N4RFD0"/>
<dbReference type="PANTHER" id="PTHR43134">
    <property type="entry name" value="SIGNAL RECOGNITION PARTICLE RECEPTOR SUBUNIT ALPHA"/>
    <property type="match status" value="1"/>
</dbReference>
<dbReference type="GO" id="GO:0005886">
    <property type="term" value="C:plasma membrane"/>
    <property type="evidence" value="ECO:0007669"/>
    <property type="project" value="UniProtKB-SubCell"/>
</dbReference>
<keyword evidence="8" id="KW-0472">Membrane</keyword>
<dbReference type="InterPro" id="IPR036225">
    <property type="entry name" value="SRP/SRP_N"/>
</dbReference>
<dbReference type="InterPro" id="IPR000897">
    <property type="entry name" value="SRP54_GTPase_dom"/>
</dbReference>
<evidence type="ECO:0000256" key="8">
    <source>
        <dbReference type="ARBA" id="ARBA00023136"/>
    </source>
</evidence>